<protein>
    <submittedName>
        <fullName evidence="1">Uncharacterized protein</fullName>
    </submittedName>
</protein>
<comment type="caution">
    <text evidence="1">The sequence shown here is derived from an EMBL/GenBank/DDBJ whole genome shotgun (WGS) entry which is preliminary data.</text>
</comment>
<dbReference type="Proteomes" id="UP000463224">
    <property type="component" value="Unassembled WGS sequence"/>
</dbReference>
<dbReference type="AlphaFoldDB" id="A0A844QHW8"/>
<organism evidence="1 2">
    <name type="scientific">Nitratireductor arenosus</name>
    <dbReference type="NCBI Taxonomy" id="2682096"/>
    <lineage>
        <taxon>Bacteria</taxon>
        <taxon>Pseudomonadati</taxon>
        <taxon>Pseudomonadota</taxon>
        <taxon>Alphaproteobacteria</taxon>
        <taxon>Hyphomicrobiales</taxon>
        <taxon>Phyllobacteriaceae</taxon>
        <taxon>Nitratireductor</taxon>
    </lineage>
</organism>
<name>A0A844QHW8_9HYPH</name>
<sequence>MTNEHQKQDGRTPDLVERLRTMTAMINMGEKVSMVYETELRHRAAAEIERLRAKLAEARVVIEPFARRAGKLDGHWREGDTNWSPAYGYTAITIGHLRAAAEWMGDGDGPDDMRAPLGARFSIDHDGFVGTVIGYYRRHDGKRGVVLQQDGTKVVHVYGEKWLKAERNR</sequence>
<dbReference type="EMBL" id="WPHG01000004">
    <property type="protein sequence ID" value="MVA98885.1"/>
    <property type="molecule type" value="Genomic_DNA"/>
</dbReference>
<evidence type="ECO:0000313" key="1">
    <source>
        <dbReference type="EMBL" id="MVA98885.1"/>
    </source>
</evidence>
<accession>A0A844QHW8</accession>
<proteinExistence type="predicted"/>
<reference evidence="1 2" key="1">
    <citation type="submission" date="2019-12" db="EMBL/GenBank/DDBJ databases">
        <title>Nitratireductor arenosus sp. nov., Isolated from sea sand, Jeju island, South Korea.</title>
        <authorList>
            <person name="Kim W."/>
        </authorList>
    </citation>
    <scope>NUCLEOTIDE SEQUENCE [LARGE SCALE GENOMIC DNA]</scope>
    <source>
        <strain evidence="1 2">CAU 1489</strain>
    </source>
</reference>
<keyword evidence="2" id="KW-1185">Reference proteome</keyword>
<dbReference type="RefSeq" id="WP_156713861.1">
    <property type="nucleotide sequence ID" value="NZ_WPHG01000004.1"/>
</dbReference>
<gene>
    <name evidence="1" type="ORF">GN330_16680</name>
</gene>
<evidence type="ECO:0000313" key="2">
    <source>
        <dbReference type="Proteomes" id="UP000463224"/>
    </source>
</evidence>